<organism evidence="1 2">
    <name type="scientific">Agrobacterium vitis</name>
    <name type="common">Rhizobium vitis</name>
    <dbReference type="NCBI Taxonomy" id="373"/>
    <lineage>
        <taxon>Bacteria</taxon>
        <taxon>Pseudomonadati</taxon>
        <taxon>Pseudomonadota</taxon>
        <taxon>Alphaproteobacteria</taxon>
        <taxon>Hyphomicrobiales</taxon>
        <taxon>Rhizobiaceae</taxon>
        <taxon>Rhizobium/Agrobacterium group</taxon>
        <taxon>Agrobacterium</taxon>
    </lineage>
</organism>
<protein>
    <submittedName>
        <fullName evidence="1">Uncharacterized protein</fullName>
    </submittedName>
</protein>
<sequence>MPAITRLGDIGSGHACHFPPTPSIEASGNVFINGRGAVRVGDAYGAHACSSCPEPSHGRALAAGSPTVFINGQPAGRIGDAIDCGGTAAEGSGDVFLDDGA</sequence>
<proteinExistence type="predicted"/>
<dbReference type="Pfam" id="PF05488">
    <property type="entry name" value="PAAR_motif"/>
    <property type="match status" value="1"/>
</dbReference>
<name>A0A109CMT1_AGRVI</name>
<dbReference type="InterPro" id="IPR008727">
    <property type="entry name" value="PAAR_motif"/>
</dbReference>
<reference evidence="1 2" key="1">
    <citation type="submission" date="2018-08" db="EMBL/GenBank/DDBJ databases">
        <title>Genome sequencing of Agrobacterium vitis strain ICMP 10754.</title>
        <authorList>
            <person name="Visnovsky S.B."/>
            <person name="Pitman A.R."/>
        </authorList>
    </citation>
    <scope>NUCLEOTIDE SEQUENCE [LARGE SCALE GENOMIC DNA]</scope>
    <source>
        <strain evidence="1 2">ICMP 10754</strain>
    </source>
</reference>
<evidence type="ECO:0000313" key="2">
    <source>
        <dbReference type="Proteomes" id="UP000436911"/>
    </source>
</evidence>
<accession>A0A109CMT1</accession>
<dbReference type="OrthoDB" id="9807902at2"/>
<dbReference type="GeneID" id="60684432"/>
<gene>
    <name evidence="1" type="ORF">DXT89_18180</name>
</gene>
<dbReference type="Gene3D" id="2.60.200.60">
    <property type="match status" value="1"/>
</dbReference>
<dbReference type="AlphaFoldDB" id="A0A109CMT1"/>
<comment type="caution">
    <text evidence="1">The sequence shown here is derived from an EMBL/GenBank/DDBJ whole genome shotgun (WGS) entry which is preliminary data.</text>
</comment>
<dbReference type="EMBL" id="QUSG01000012">
    <property type="protein sequence ID" value="KAA3525261.1"/>
    <property type="molecule type" value="Genomic_DNA"/>
</dbReference>
<dbReference type="RefSeq" id="WP_060719892.1">
    <property type="nucleotide sequence ID" value="NZ_CP055265.1"/>
</dbReference>
<dbReference type="CDD" id="cd14737">
    <property type="entry name" value="PAAR_1"/>
    <property type="match status" value="1"/>
</dbReference>
<dbReference type="Proteomes" id="UP000436911">
    <property type="component" value="Unassembled WGS sequence"/>
</dbReference>
<evidence type="ECO:0000313" key="1">
    <source>
        <dbReference type="EMBL" id="KAA3525261.1"/>
    </source>
</evidence>